<evidence type="ECO:0000313" key="2">
    <source>
        <dbReference type="EMBL" id="OBT97036.1"/>
    </source>
</evidence>
<accession>A0A1B8GMJ9</accession>
<reference evidence="2 3" key="1">
    <citation type="submission" date="2016-03" db="EMBL/GenBank/DDBJ databases">
        <title>Comparative genomics of Pseudogymnoascus destructans, the fungus causing white-nose syndrome of bats.</title>
        <authorList>
            <person name="Palmer J.M."/>
            <person name="Drees K.P."/>
            <person name="Foster J.T."/>
            <person name="Lindner D.L."/>
        </authorList>
    </citation>
    <scope>NUCLEOTIDE SEQUENCE [LARGE SCALE GENOMIC DNA]</scope>
    <source>
        <strain evidence="2 3">UAMH 10579</strain>
    </source>
</reference>
<dbReference type="OrthoDB" id="3440297at2759"/>
<keyword evidence="3" id="KW-1185">Reference proteome</keyword>
<dbReference type="RefSeq" id="XP_018130769.1">
    <property type="nucleotide sequence ID" value="XM_018274268.1"/>
</dbReference>
<dbReference type="Proteomes" id="UP000091956">
    <property type="component" value="Unassembled WGS sequence"/>
</dbReference>
<feature type="compositionally biased region" description="Basic and acidic residues" evidence="1">
    <location>
        <begin position="440"/>
        <end position="459"/>
    </location>
</feature>
<evidence type="ECO:0000256" key="1">
    <source>
        <dbReference type="SAM" id="MobiDB-lite"/>
    </source>
</evidence>
<protein>
    <submittedName>
        <fullName evidence="2">Uncharacterized protein</fullName>
    </submittedName>
</protein>
<organism evidence="2 3">
    <name type="scientific">Pseudogymnoascus verrucosus</name>
    <dbReference type="NCBI Taxonomy" id="342668"/>
    <lineage>
        <taxon>Eukaryota</taxon>
        <taxon>Fungi</taxon>
        <taxon>Dikarya</taxon>
        <taxon>Ascomycota</taxon>
        <taxon>Pezizomycotina</taxon>
        <taxon>Leotiomycetes</taxon>
        <taxon>Thelebolales</taxon>
        <taxon>Thelebolaceae</taxon>
        <taxon>Pseudogymnoascus</taxon>
    </lineage>
</organism>
<dbReference type="EMBL" id="KV460224">
    <property type="protein sequence ID" value="OBT97036.1"/>
    <property type="molecule type" value="Genomic_DNA"/>
</dbReference>
<gene>
    <name evidence="2" type="ORF">VE01_04800</name>
</gene>
<feature type="compositionally biased region" description="Basic and acidic residues" evidence="1">
    <location>
        <begin position="40"/>
        <end position="59"/>
    </location>
</feature>
<sequence length="475" mass="54784">MEKAALVTQADDQFLFVESSESEVTAMKENRRLSLGMHGETQEMHSKTFEREDNAKEEETVLPMEQQGTQGRTSNSVEKQTESMEQTHTVSPKMNGETQIHHNHQNQPRGATGLQKQQRNPAKWEDWLALQEHARELRKASENMAKQVEIYQPKKWIERQMIRNALECQALERQAKKTTMIDRLQRSTSVKKIDRYYAKIRQMNKEEADEAALDMIEKNLYSESYYPCALVDKPWIPSTLKWLRDFRAKTEKPQNTLLMTYEPKAKVKEWLKTVCTNKEEMEGTLFMDTETSVKQVTAASFMDTETKVNSDTAATRKQYAEIQSKISPPKPATKMIPWTSNLPIPPPEGRYIFYKPAETRTPLGFGAASPFVSQEQLKKRKREEKKREVEERMMDEELDTEVLPKPKRGKRLNEFEEAMRVAGLCPEDPDKKEKGKGRGKGRENGGKEERPWEEKEKRGGGRGGGRGKRGGFGMM</sequence>
<feature type="compositionally biased region" description="Polar residues" evidence="1">
    <location>
        <begin position="66"/>
        <end position="98"/>
    </location>
</feature>
<proteinExistence type="predicted"/>
<dbReference type="AlphaFoldDB" id="A0A1B8GMJ9"/>
<feature type="region of interest" description="Disordered" evidence="1">
    <location>
        <begin position="372"/>
        <end position="475"/>
    </location>
</feature>
<dbReference type="GeneID" id="28838186"/>
<feature type="region of interest" description="Disordered" evidence="1">
    <location>
        <begin position="31"/>
        <end position="121"/>
    </location>
</feature>
<evidence type="ECO:0000313" key="3">
    <source>
        <dbReference type="Proteomes" id="UP000091956"/>
    </source>
</evidence>
<feature type="compositionally biased region" description="Polar residues" evidence="1">
    <location>
        <begin position="105"/>
        <end position="120"/>
    </location>
</feature>
<name>A0A1B8GMJ9_9PEZI</name>
<reference evidence="3" key="2">
    <citation type="journal article" date="2018" name="Nat. Commun.">
        <title>Extreme sensitivity to ultraviolet light in the fungal pathogen causing white-nose syndrome of bats.</title>
        <authorList>
            <person name="Palmer J.M."/>
            <person name="Drees K.P."/>
            <person name="Foster J.T."/>
            <person name="Lindner D.L."/>
        </authorList>
    </citation>
    <scope>NUCLEOTIDE SEQUENCE [LARGE SCALE GENOMIC DNA]</scope>
    <source>
        <strain evidence="3">UAMH 10579</strain>
    </source>
</reference>